<dbReference type="Gene3D" id="2.40.50.230">
    <property type="entry name" value="Gp5 N-terminal domain"/>
    <property type="match status" value="1"/>
</dbReference>
<gene>
    <name evidence="2" type="ORF">FB465_6373</name>
</gene>
<comment type="caution">
    <text evidence="2">The sequence shown here is derived from an EMBL/GenBank/DDBJ whole genome shotgun (WGS) entry which is preliminary data.</text>
</comment>
<dbReference type="SUPFAM" id="SSF69255">
    <property type="entry name" value="gp5 N-terminal domain-like"/>
    <property type="match status" value="1"/>
</dbReference>
<feature type="domain" description="Gp5/Type VI secretion system Vgr protein OB-fold" evidence="1">
    <location>
        <begin position="32"/>
        <end position="106"/>
    </location>
</feature>
<dbReference type="Proteomes" id="UP000318416">
    <property type="component" value="Unassembled WGS sequence"/>
</dbReference>
<reference evidence="2 3" key="1">
    <citation type="submission" date="2019-06" db="EMBL/GenBank/DDBJ databases">
        <title>Sequencing the genomes of 1000 actinobacteria strains.</title>
        <authorList>
            <person name="Klenk H.-P."/>
        </authorList>
    </citation>
    <scope>NUCLEOTIDE SEQUENCE [LARGE SCALE GENOMIC DNA]</scope>
    <source>
        <strain evidence="2 3">DSM 41649</strain>
    </source>
</reference>
<dbReference type="RefSeq" id="WP_246192971.1">
    <property type="nucleotide sequence ID" value="NZ_BAAABR010000019.1"/>
</dbReference>
<dbReference type="Pfam" id="PF04717">
    <property type="entry name" value="Phage_base_V"/>
    <property type="match status" value="1"/>
</dbReference>
<sequence length="192" mass="19589">MTMTDDSDYTVPFGGSADAEEGGGGARFYGKYRATVVNNVDPLGIGRIQALVPDVSAVLPSSWALPCVPITGQQSGVWVVPAVGAGVWVEFEQGDPDHPIWTGGFWGSRAEVPALAQAGVPASPSIVLQTLGQNTLAISDAPGAAGGILLKARSGASITVNDQGIIIQNGRGASVVLSNNQVLVNVNALVVQ</sequence>
<organism evidence="2 3">
    <name type="scientific">Kitasatospora atroaurantiaca</name>
    <dbReference type="NCBI Taxonomy" id="285545"/>
    <lineage>
        <taxon>Bacteria</taxon>
        <taxon>Bacillati</taxon>
        <taxon>Actinomycetota</taxon>
        <taxon>Actinomycetes</taxon>
        <taxon>Kitasatosporales</taxon>
        <taxon>Streptomycetaceae</taxon>
        <taxon>Kitasatospora</taxon>
    </lineage>
</organism>
<evidence type="ECO:0000313" key="2">
    <source>
        <dbReference type="EMBL" id="TWE21206.1"/>
    </source>
</evidence>
<name>A0A561F022_9ACTN</name>
<accession>A0A561F022</accession>
<evidence type="ECO:0000313" key="3">
    <source>
        <dbReference type="Proteomes" id="UP000318416"/>
    </source>
</evidence>
<evidence type="ECO:0000259" key="1">
    <source>
        <dbReference type="Pfam" id="PF04717"/>
    </source>
</evidence>
<protein>
    <recommendedName>
        <fullName evidence="1">Gp5/Type VI secretion system Vgr protein OB-fold domain-containing protein</fullName>
    </recommendedName>
</protein>
<dbReference type="InterPro" id="IPR037026">
    <property type="entry name" value="Vgr_OB-fold_dom_sf"/>
</dbReference>
<proteinExistence type="predicted"/>
<dbReference type="AlphaFoldDB" id="A0A561F022"/>
<dbReference type="InterPro" id="IPR006531">
    <property type="entry name" value="Gp5/Vgr_OB"/>
</dbReference>
<dbReference type="EMBL" id="VIVR01000001">
    <property type="protein sequence ID" value="TWE21206.1"/>
    <property type="molecule type" value="Genomic_DNA"/>
</dbReference>
<keyword evidence="3" id="KW-1185">Reference proteome</keyword>